<name>A0A0B6YQ75_9EUPU</name>
<feature type="non-terminal residue" evidence="1">
    <location>
        <position position="1"/>
    </location>
</feature>
<dbReference type="EMBL" id="HACG01010775">
    <property type="protein sequence ID" value="CEK57640.1"/>
    <property type="molecule type" value="Transcribed_RNA"/>
</dbReference>
<protein>
    <recommendedName>
        <fullName evidence="2">Dystrophin</fullName>
    </recommendedName>
</protein>
<accession>A0A0B6YQ75</accession>
<evidence type="ECO:0000313" key="1">
    <source>
        <dbReference type="EMBL" id="CEK57640.1"/>
    </source>
</evidence>
<dbReference type="Gene3D" id="1.20.58.60">
    <property type="match status" value="1"/>
</dbReference>
<dbReference type="AlphaFoldDB" id="A0A0B6YQ75"/>
<evidence type="ECO:0008006" key="2">
    <source>
        <dbReference type="Google" id="ProtNLM"/>
    </source>
</evidence>
<feature type="non-terminal residue" evidence="1">
    <location>
        <position position="79"/>
    </location>
</feature>
<proteinExistence type="predicted"/>
<reference evidence="1" key="1">
    <citation type="submission" date="2014-12" db="EMBL/GenBank/DDBJ databases">
        <title>Insight into the proteome of Arion vulgaris.</title>
        <authorList>
            <person name="Aradska J."/>
            <person name="Bulat T."/>
            <person name="Smidak R."/>
            <person name="Sarate P."/>
            <person name="Gangsoo J."/>
            <person name="Sialana F."/>
            <person name="Bilban M."/>
            <person name="Lubec G."/>
        </authorList>
    </citation>
    <scope>NUCLEOTIDE SEQUENCE</scope>
    <source>
        <tissue evidence="1">Skin</tissue>
    </source>
</reference>
<dbReference type="SUPFAM" id="SSF46966">
    <property type="entry name" value="Spectrin repeat"/>
    <property type="match status" value="1"/>
</dbReference>
<sequence>ANIHRTIESGENLYSSTSSAGRDTIRHDIRNLRDRWETLCDEVTEVHRKLDVNLSQWSLYDDNFEVFQKWILDTEIKLK</sequence>
<gene>
    <name evidence="1" type="primary">ORF30719</name>
</gene>
<organism evidence="1">
    <name type="scientific">Arion vulgaris</name>
    <dbReference type="NCBI Taxonomy" id="1028688"/>
    <lineage>
        <taxon>Eukaryota</taxon>
        <taxon>Metazoa</taxon>
        <taxon>Spiralia</taxon>
        <taxon>Lophotrochozoa</taxon>
        <taxon>Mollusca</taxon>
        <taxon>Gastropoda</taxon>
        <taxon>Heterobranchia</taxon>
        <taxon>Euthyneura</taxon>
        <taxon>Panpulmonata</taxon>
        <taxon>Eupulmonata</taxon>
        <taxon>Stylommatophora</taxon>
        <taxon>Helicina</taxon>
        <taxon>Arionoidea</taxon>
        <taxon>Arionidae</taxon>
        <taxon>Arion</taxon>
    </lineage>
</organism>